<reference evidence="2 3" key="1">
    <citation type="journal article" date="2013" name="Curr. Biol.">
        <title>The Genome of the Foraminiferan Reticulomyxa filosa.</title>
        <authorList>
            <person name="Glockner G."/>
            <person name="Hulsmann N."/>
            <person name="Schleicher M."/>
            <person name="Noegel A.A."/>
            <person name="Eichinger L."/>
            <person name="Gallinger C."/>
            <person name="Pawlowski J."/>
            <person name="Sierra R."/>
            <person name="Euteneuer U."/>
            <person name="Pillet L."/>
            <person name="Moustafa A."/>
            <person name="Platzer M."/>
            <person name="Groth M."/>
            <person name="Szafranski K."/>
            <person name="Schliwa M."/>
        </authorList>
    </citation>
    <scope>NUCLEOTIDE SEQUENCE [LARGE SCALE GENOMIC DNA]</scope>
</reference>
<feature type="compositionally biased region" description="Polar residues" evidence="1">
    <location>
        <begin position="678"/>
        <end position="709"/>
    </location>
</feature>
<gene>
    <name evidence="2" type="ORF">RFI_12177</name>
</gene>
<feature type="compositionally biased region" description="Basic and acidic residues" evidence="1">
    <location>
        <begin position="578"/>
        <end position="588"/>
    </location>
</feature>
<feature type="region of interest" description="Disordered" evidence="1">
    <location>
        <begin position="456"/>
        <end position="493"/>
    </location>
</feature>
<evidence type="ECO:0000313" key="3">
    <source>
        <dbReference type="Proteomes" id="UP000023152"/>
    </source>
</evidence>
<feature type="region of interest" description="Disordered" evidence="1">
    <location>
        <begin position="663"/>
        <end position="786"/>
    </location>
</feature>
<feature type="compositionally biased region" description="Polar residues" evidence="1">
    <location>
        <begin position="589"/>
        <end position="604"/>
    </location>
</feature>
<feature type="compositionally biased region" description="Polar residues" evidence="1">
    <location>
        <begin position="423"/>
        <end position="432"/>
    </location>
</feature>
<comment type="caution">
    <text evidence="2">The sequence shown here is derived from an EMBL/GenBank/DDBJ whole genome shotgun (WGS) entry which is preliminary data.</text>
</comment>
<feature type="region of interest" description="Disordered" evidence="1">
    <location>
        <begin position="176"/>
        <end position="235"/>
    </location>
</feature>
<organism evidence="2 3">
    <name type="scientific">Reticulomyxa filosa</name>
    <dbReference type="NCBI Taxonomy" id="46433"/>
    <lineage>
        <taxon>Eukaryota</taxon>
        <taxon>Sar</taxon>
        <taxon>Rhizaria</taxon>
        <taxon>Retaria</taxon>
        <taxon>Foraminifera</taxon>
        <taxon>Monothalamids</taxon>
        <taxon>Reticulomyxidae</taxon>
        <taxon>Reticulomyxa</taxon>
    </lineage>
</organism>
<feature type="compositionally biased region" description="Basic and acidic residues" evidence="1">
    <location>
        <begin position="665"/>
        <end position="675"/>
    </location>
</feature>
<feature type="compositionally biased region" description="Acidic residues" evidence="1">
    <location>
        <begin position="759"/>
        <end position="771"/>
    </location>
</feature>
<sequence length="786" mass="88016">MLIEGSDDEEMEEYIVMAGNNLLAQTDGRFNGNNKAKHGKIDAHANSNHADSKQSSVFDKNNKTKGETNKSFSNVQSSALSTANKLNQMKSMTTTEGPVINIIESHTANNVVDTEKKMYYFSNKLIEMLSMSEEKKMICVKTAEEMELDLDDDEESYNGGFPDTVPLRHLTVPVDNRETSLSPKSLDDESSIGNEARRIHEDVTREEGVSMEYEARPDSGPDEGRTSRPPSRRCSFLKDYKHPYLDKAVTGDTIEERGKLISQALNNAILRQQLKSSKTKPKKKLRRRESNSAAGNDLTFSTAKSNPYVRHHRTQTQPLISFEESRPMTSTALRKDTKGTNSVGHDASGVSNIDAAAVTLLQLQNQFQLNTKQRQEDRALKALQHKQKTKVDMFYKSTGNLSSGLLSRADLIKAKPPSDKRSNPSVTGNSPYFRNRYGEAQSLQAHEMNSATLPYSAKRNNPLSSNQTIEHVGRSKQNIHSLNQKRSSISQPASPKNLKLVLNTFAHKPLKPRKEVLFFSPLSDYGVILYTLLLIDNIFKPTPVDLDLDQMDAKLAEAVKSLEARVQRSGMINVLKDNTGKPRYDMQKNLDSNNVLNDNGLSSATKRENQNKSIPFNRPSLLQSSQSNKVISISAQQSRYFQRPPLSPIKFRSKYRLDPNANAAQRDHLPNDPHHPQSARSAYSHLSTSTDSNTPKELQKLKTNNNENTKPLAAKLPGPTHHLIGNDNIDEKDPSHKTTKLTLDIPVPMDEQLHPYDDSFSDNEDPDDDDVASPRSLNFSKKLQLL</sequence>
<feature type="compositionally biased region" description="Basic and acidic residues" evidence="1">
    <location>
        <begin position="195"/>
        <end position="226"/>
    </location>
</feature>
<dbReference type="EMBL" id="ASPP01008828">
    <property type="protein sequence ID" value="ETO24972.1"/>
    <property type="molecule type" value="Genomic_DNA"/>
</dbReference>
<protein>
    <submittedName>
        <fullName evidence="2">Uncharacterized protein</fullName>
    </submittedName>
</protein>
<feature type="compositionally biased region" description="Polar residues" evidence="1">
    <location>
        <begin position="291"/>
        <end position="302"/>
    </location>
</feature>
<feature type="compositionally biased region" description="Polar residues" evidence="1">
    <location>
        <begin position="46"/>
        <end position="59"/>
    </location>
</feature>
<feature type="region of interest" description="Disordered" evidence="1">
    <location>
        <begin position="272"/>
        <end position="302"/>
    </location>
</feature>
<keyword evidence="3" id="KW-1185">Reference proteome</keyword>
<feature type="compositionally biased region" description="Basic residues" evidence="1">
    <location>
        <begin position="277"/>
        <end position="287"/>
    </location>
</feature>
<dbReference type="AlphaFoldDB" id="X6NI04"/>
<feature type="compositionally biased region" description="Polar residues" evidence="1">
    <location>
        <begin position="775"/>
        <end position="786"/>
    </location>
</feature>
<dbReference type="Proteomes" id="UP000023152">
    <property type="component" value="Unassembled WGS sequence"/>
</dbReference>
<feature type="region of interest" description="Disordered" evidence="1">
    <location>
        <begin position="414"/>
        <end position="434"/>
    </location>
</feature>
<evidence type="ECO:0000313" key="2">
    <source>
        <dbReference type="EMBL" id="ETO24972.1"/>
    </source>
</evidence>
<name>X6NI04_RETFI</name>
<accession>X6NI04</accession>
<feature type="region of interest" description="Disordered" evidence="1">
    <location>
        <begin position="46"/>
        <end position="73"/>
    </location>
</feature>
<proteinExistence type="predicted"/>
<evidence type="ECO:0000256" key="1">
    <source>
        <dbReference type="SAM" id="MobiDB-lite"/>
    </source>
</evidence>
<feature type="region of interest" description="Disordered" evidence="1">
    <location>
        <begin position="576"/>
        <end position="627"/>
    </location>
</feature>